<dbReference type="InterPro" id="IPR036236">
    <property type="entry name" value="Znf_C2H2_sf"/>
</dbReference>
<dbReference type="PANTHER" id="PTHR47593">
    <property type="entry name" value="ZINC FINGER PROTEIN 4-LIKE"/>
    <property type="match status" value="1"/>
</dbReference>
<dbReference type="Proteomes" id="UP000823388">
    <property type="component" value="Chromosome 8K"/>
</dbReference>
<keyword evidence="1" id="KW-0863">Zinc-finger</keyword>
<dbReference type="EMBL" id="CM029051">
    <property type="protein sequence ID" value="KAG2561108.1"/>
    <property type="molecule type" value="Genomic_DNA"/>
</dbReference>
<keyword evidence="1" id="KW-0862">Zinc</keyword>
<evidence type="ECO:0000313" key="3">
    <source>
        <dbReference type="EMBL" id="KAG2561108.1"/>
    </source>
</evidence>
<dbReference type="Gene3D" id="3.30.160.60">
    <property type="entry name" value="Classic Zinc Finger"/>
    <property type="match status" value="1"/>
</dbReference>
<dbReference type="AlphaFoldDB" id="A0A8T0PJP0"/>
<protein>
    <recommendedName>
        <fullName evidence="2">C2H2-type domain-containing protein</fullName>
    </recommendedName>
</protein>
<evidence type="ECO:0000259" key="2">
    <source>
        <dbReference type="PROSITE" id="PS50157"/>
    </source>
</evidence>
<sequence length="163" mass="17747">MAHEAPACLLSSWHTTPATMDPTGESCGGGGSDRHLDLDLNLSLRSSLEQELELELEPLGYFSCSYCTKKFHTSQALGGHQNAHRLERSIAKRSRELAAARRHACLAGGDNSGGGFEEEMRRGKEPRISVLPVLAPSSLHMIRAWPEAGEDLLADKIDLSLKL</sequence>
<evidence type="ECO:0000256" key="1">
    <source>
        <dbReference type="PROSITE-ProRule" id="PRU00042"/>
    </source>
</evidence>
<evidence type="ECO:0000313" key="4">
    <source>
        <dbReference type="Proteomes" id="UP000823388"/>
    </source>
</evidence>
<gene>
    <name evidence="3" type="ORF">PVAP13_8KG139900</name>
</gene>
<proteinExistence type="predicted"/>
<dbReference type="PROSITE" id="PS00028">
    <property type="entry name" value="ZINC_FINGER_C2H2_1"/>
    <property type="match status" value="1"/>
</dbReference>
<keyword evidence="1" id="KW-0479">Metal-binding</keyword>
<dbReference type="GO" id="GO:0008270">
    <property type="term" value="F:zinc ion binding"/>
    <property type="evidence" value="ECO:0007669"/>
    <property type="project" value="UniProtKB-KW"/>
</dbReference>
<dbReference type="PANTHER" id="PTHR47593:SF8">
    <property type="entry name" value="OS12G0581900 PROTEIN"/>
    <property type="match status" value="1"/>
</dbReference>
<dbReference type="InterPro" id="IPR013087">
    <property type="entry name" value="Znf_C2H2_type"/>
</dbReference>
<feature type="domain" description="C2H2-type" evidence="2">
    <location>
        <begin position="62"/>
        <end position="89"/>
    </location>
</feature>
<dbReference type="SUPFAM" id="SSF57667">
    <property type="entry name" value="beta-beta-alpha zinc fingers"/>
    <property type="match status" value="1"/>
</dbReference>
<organism evidence="3 4">
    <name type="scientific">Panicum virgatum</name>
    <name type="common">Blackwell switchgrass</name>
    <dbReference type="NCBI Taxonomy" id="38727"/>
    <lineage>
        <taxon>Eukaryota</taxon>
        <taxon>Viridiplantae</taxon>
        <taxon>Streptophyta</taxon>
        <taxon>Embryophyta</taxon>
        <taxon>Tracheophyta</taxon>
        <taxon>Spermatophyta</taxon>
        <taxon>Magnoliopsida</taxon>
        <taxon>Liliopsida</taxon>
        <taxon>Poales</taxon>
        <taxon>Poaceae</taxon>
        <taxon>PACMAD clade</taxon>
        <taxon>Panicoideae</taxon>
        <taxon>Panicodae</taxon>
        <taxon>Paniceae</taxon>
        <taxon>Panicinae</taxon>
        <taxon>Panicum</taxon>
        <taxon>Panicum sect. Hiantes</taxon>
    </lineage>
</organism>
<comment type="caution">
    <text evidence="3">The sequence shown here is derived from an EMBL/GenBank/DDBJ whole genome shotgun (WGS) entry which is preliminary data.</text>
</comment>
<name>A0A8T0PJP0_PANVG</name>
<dbReference type="Pfam" id="PF13912">
    <property type="entry name" value="zf-C2H2_6"/>
    <property type="match status" value="1"/>
</dbReference>
<reference evidence="3" key="1">
    <citation type="submission" date="2020-05" db="EMBL/GenBank/DDBJ databases">
        <title>WGS assembly of Panicum virgatum.</title>
        <authorList>
            <person name="Lovell J.T."/>
            <person name="Jenkins J."/>
            <person name="Shu S."/>
            <person name="Juenger T.E."/>
            <person name="Schmutz J."/>
        </authorList>
    </citation>
    <scope>NUCLEOTIDE SEQUENCE</scope>
    <source>
        <strain evidence="3">AP13</strain>
    </source>
</reference>
<dbReference type="InterPro" id="IPR053266">
    <property type="entry name" value="Zinc_finger_protein_7"/>
</dbReference>
<keyword evidence="4" id="KW-1185">Reference proteome</keyword>
<accession>A0A8T0PJP0</accession>
<dbReference type="PROSITE" id="PS50157">
    <property type="entry name" value="ZINC_FINGER_C2H2_2"/>
    <property type="match status" value="1"/>
</dbReference>